<evidence type="ECO:0000313" key="8">
    <source>
        <dbReference type="Proteomes" id="UP000217199"/>
    </source>
</evidence>
<evidence type="ECO:0000256" key="3">
    <source>
        <dbReference type="ARBA" id="ARBA00021502"/>
    </source>
</evidence>
<evidence type="ECO:0000256" key="5">
    <source>
        <dbReference type="SAM" id="MobiDB-lite"/>
    </source>
</evidence>
<dbReference type="Proteomes" id="UP000217199">
    <property type="component" value="Unassembled WGS sequence"/>
</dbReference>
<organism evidence="7 8">
    <name type="scientific">Pyrrhoderma noxium</name>
    <dbReference type="NCBI Taxonomy" id="2282107"/>
    <lineage>
        <taxon>Eukaryota</taxon>
        <taxon>Fungi</taxon>
        <taxon>Dikarya</taxon>
        <taxon>Basidiomycota</taxon>
        <taxon>Agaricomycotina</taxon>
        <taxon>Agaricomycetes</taxon>
        <taxon>Hymenochaetales</taxon>
        <taxon>Hymenochaetaceae</taxon>
        <taxon>Pyrrhoderma</taxon>
    </lineage>
</organism>
<dbReference type="GO" id="GO:0006364">
    <property type="term" value="P:rRNA processing"/>
    <property type="evidence" value="ECO:0007669"/>
    <property type="project" value="TreeGrafter"/>
</dbReference>
<dbReference type="EMBL" id="NBII01000003">
    <property type="protein sequence ID" value="PAV21270.1"/>
    <property type="molecule type" value="Genomic_DNA"/>
</dbReference>
<dbReference type="STRING" id="2282107.A0A286UNX1"/>
<dbReference type="InterPro" id="IPR012583">
    <property type="entry name" value="RIX1_N"/>
</dbReference>
<dbReference type="SUPFAM" id="SSF48371">
    <property type="entry name" value="ARM repeat"/>
    <property type="match status" value="1"/>
</dbReference>
<evidence type="ECO:0000313" key="7">
    <source>
        <dbReference type="EMBL" id="PAV21270.1"/>
    </source>
</evidence>
<feature type="compositionally biased region" description="Acidic residues" evidence="5">
    <location>
        <begin position="751"/>
        <end position="772"/>
    </location>
</feature>
<accession>A0A286UNX1</accession>
<evidence type="ECO:0000256" key="4">
    <source>
        <dbReference type="ARBA" id="ARBA00023242"/>
    </source>
</evidence>
<dbReference type="OrthoDB" id="20900at2759"/>
<proteinExistence type="inferred from homology"/>
<dbReference type="AlphaFoldDB" id="A0A286UNX1"/>
<feature type="domain" description="Pre-rRNA-processing protein RIX1 N-terminal" evidence="6">
    <location>
        <begin position="10"/>
        <end position="190"/>
    </location>
</feature>
<evidence type="ECO:0000256" key="2">
    <source>
        <dbReference type="ARBA" id="ARBA00010511"/>
    </source>
</evidence>
<name>A0A286UNX1_9AGAM</name>
<feature type="compositionally biased region" description="Low complexity" evidence="5">
    <location>
        <begin position="735"/>
        <end position="746"/>
    </location>
</feature>
<sequence length="772" mass="83813">MGSSGNGLQTLLQLHLATDASAAYNLPTVLTLLSSEDLESSPHITKWTTRINALIHSKDTGARWAGIVLALESSKLSRTMLLNSSQGWITTVLPMLSRNEYTIIWKAVIRLLAFICLSTSNLSEFQRTVVTPNVTKFSAALISLIEKNVEDELKALCSNTLAGIVPLYPNLHRSLASKLSSVSLNMLNGTPIGTPAIIVSSASKLHACLHTTGGKVGSAALWRKDVGDTISFCLAAVAALRSTSMPEGKAYSPLADPIVDVALNVDKLQCGVTLLSYLLRSTVPRPVPVPVHSIVRLCIELTKVTEKNDAGSEVDPHRRNMENFVIPHILEIGCTLLECTAKCVKNRMSPYMTTLLNIASYQLEQPTPLIYRLPFVKILPPLLSSTLPPSDPLLAGRLIKAILPCLTSLLSEKKPTDDQNRASSSSKKGKKRVQGYEGDEIFKAGRDVLCGSNVEAEVILAALDALQCLLRVPNIPVYLRSLSTRLLISILLALQNLPATSVSRDLALKDKILIRARNCCIEVIGGSSSVLCTSLPLVVQTILRDESTSIDISRTKDTRLLDLMIHPRLPPLVRSLPSLDSITLCKSNESKDEKETREKLGLDSNADDAISYESKRNEVQVNDTSTTQGIQQNVPIYTHQIATGVVPVVTPFNSRPSSTGQIDVHMEVETTQTFSSQANNTAISRVKNNEVNITTTNPATTQQTNIAPRANTIPTSVAESIQAPKVTPEVRPTVPQGQQPPMQSGPYTVASDDDEDIEMPELNLESDTDPEE</sequence>
<dbReference type="PANTHER" id="PTHR34105">
    <property type="entry name" value="PROLINE-, GLUTAMIC ACID- AND LEUCINE-RICH PROTEIN 1"/>
    <property type="match status" value="1"/>
</dbReference>
<reference evidence="7 8" key="1">
    <citation type="journal article" date="2017" name="Mol. Ecol.">
        <title>Comparative and population genomic landscape of Phellinus noxius: A hypervariable fungus causing root rot in trees.</title>
        <authorList>
            <person name="Chung C.L."/>
            <person name="Lee T.J."/>
            <person name="Akiba M."/>
            <person name="Lee H.H."/>
            <person name="Kuo T.H."/>
            <person name="Liu D."/>
            <person name="Ke H.M."/>
            <person name="Yokoi T."/>
            <person name="Roa M.B."/>
            <person name="Lu M.J."/>
            <person name="Chang Y.Y."/>
            <person name="Ann P.J."/>
            <person name="Tsai J.N."/>
            <person name="Chen C.Y."/>
            <person name="Tzean S.S."/>
            <person name="Ota Y."/>
            <person name="Hattori T."/>
            <person name="Sahashi N."/>
            <person name="Liou R.F."/>
            <person name="Kikuchi T."/>
            <person name="Tsai I.J."/>
        </authorList>
    </citation>
    <scope>NUCLEOTIDE SEQUENCE [LARGE SCALE GENOMIC DNA]</scope>
    <source>
        <strain evidence="7 8">FFPRI411160</strain>
    </source>
</reference>
<evidence type="ECO:0000256" key="1">
    <source>
        <dbReference type="ARBA" id="ARBA00004123"/>
    </source>
</evidence>
<dbReference type="InterPro" id="IPR016024">
    <property type="entry name" value="ARM-type_fold"/>
</dbReference>
<feature type="region of interest" description="Disordered" evidence="5">
    <location>
        <begin position="723"/>
        <end position="772"/>
    </location>
</feature>
<gene>
    <name evidence="7" type="ORF">PNOK_0389700</name>
</gene>
<dbReference type="InParanoid" id="A0A286UNX1"/>
<evidence type="ECO:0000259" key="6">
    <source>
        <dbReference type="Pfam" id="PF08167"/>
    </source>
</evidence>
<comment type="caution">
    <text evidence="7">The sequence shown here is derived from an EMBL/GenBank/DDBJ whole genome shotgun (WGS) entry which is preliminary data.</text>
</comment>
<dbReference type="Pfam" id="PF08167">
    <property type="entry name" value="RIX1"/>
    <property type="match status" value="1"/>
</dbReference>
<protein>
    <recommendedName>
        <fullName evidence="3">Pre-rRNA-processing protein RIX1</fullName>
    </recommendedName>
</protein>
<dbReference type="GO" id="GO:0005634">
    <property type="term" value="C:nucleus"/>
    <property type="evidence" value="ECO:0007669"/>
    <property type="project" value="UniProtKB-SubCell"/>
</dbReference>
<comment type="similarity">
    <text evidence="2">Belongs to the RIX1/PELP1 family.</text>
</comment>
<keyword evidence="8" id="KW-1185">Reference proteome</keyword>
<dbReference type="FunCoup" id="A0A286UNX1">
    <property type="interactions" value="159"/>
</dbReference>
<comment type="subcellular location">
    <subcellularLocation>
        <location evidence="1">Nucleus</location>
    </subcellularLocation>
</comment>
<dbReference type="PANTHER" id="PTHR34105:SF1">
    <property type="entry name" value="PROLINE-, GLUTAMIC ACID- AND LEUCINE-RICH PROTEIN 1"/>
    <property type="match status" value="1"/>
</dbReference>
<keyword evidence="4" id="KW-0539">Nucleus</keyword>